<dbReference type="AlphaFoldDB" id="G8JU57"/>
<dbReference type="GO" id="GO:0032511">
    <property type="term" value="P:late endosome to vacuole transport via multivesicular body sorting pathway"/>
    <property type="evidence" value="ECO:0007669"/>
    <property type="project" value="UniProtKB-ARBA"/>
</dbReference>
<proteinExistence type="inferred from homology"/>
<dbReference type="PROSITE" id="PS00107">
    <property type="entry name" value="PROTEIN_KINASE_ATP"/>
    <property type="match status" value="1"/>
</dbReference>
<comment type="catalytic activity">
    <reaction evidence="9">
        <text>L-seryl-[protein] + ATP = O-phospho-L-seryl-[protein] + ADP + H(+)</text>
        <dbReference type="Rhea" id="RHEA:17989"/>
        <dbReference type="Rhea" id="RHEA-COMP:9863"/>
        <dbReference type="Rhea" id="RHEA-COMP:11604"/>
        <dbReference type="ChEBI" id="CHEBI:15378"/>
        <dbReference type="ChEBI" id="CHEBI:29999"/>
        <dbReference type="ChEBI" id="CHEBI:30616"/>
        <dbReference type="ChEBI" id="CHEBI:83421"/>
        <dbReference type="ChEBI" id="CHEBI:456216"/>
        <dbReference type="EC" id="2.7.11.1"/>
    </reaction>
</comment>
<organism evidence="13 14">
    <name type="scientific">Eremothecium cymbalariae (strain CBS 270.75 / DBVPG 7215 / KCTC 17166 / NRRL Y-17582)</name>
    <name type="common">Yeast</name>
    <dbReference type="NCBI Taxonomy" id="931890"/>
    <lineage>
        <taxon>Eukaryota</taxon>
        <taxon>Fungi</taxon>
        <taxon>Dikarya</taxon>
        <taxon>Ascomycota</taxon>
        <taxon>Saccharomycotina</taxon>
        <taxon>Saccharomycetes</taxon>
        <taxon>Saccharomycetales</taxon>
        <taxon>Saccharomycetaceae</taxon>
        <taxon>Eremothecium</taxon>
    </lineage>
</organism>
<evidence type="ECO:0000256" key="10">
    <source>
        <dbReference type="PROSITE-ProRule" id="PRU10141"/>
    </source>
</evidence>
<dbReference type="FunCoup" id="G8JU57">
    <property type="interactions" value="315"/>
</dbReference>
<keyword evidence="5 10" id="KW-0547">Nucleotide-binding</keyword>
<dbReference type="GO" id="GO:0010606">
    <property type="term" value="P:positive regulation of cytoplasmic mRNA processing body assembly"/>
    <property type="evidence" value="ECO:0007669"/>
    <property type="project" value="UniProtKB-ARBA"/>
</dbReference>
<dbReference type="SUPFAM" id="SSF56112">
    <property type="entry name" value="Protein kinase-like (PK-like)"/>
    <property type="match status" value="1"/>
</dbReference>
<keyword evidence="3" id="KW-0723">Serine/threonine-protein kinase</keyword>
<dbReference type="CDD" id="cd05581">
    <property type="entry name" value="STKc_PDK1"/>
    <property type="match status" value="1"/>
</dbReference>
<accession>G8JU57</accession>
<keyword evidence="4" id="KW-0808">Transferase</keyword>
<dbReference type="KEGG" id="erc:Ecym_4523"/>
<dbReference type="InterPro" id="IPR057614">
    <property type="entry name" value="PH_PKH3_C"/>
</dbReference>
<dbReference type="GeneID" id="11470131"/>
<evidence type="ECO:0000256" key="1">
    <source>
        <dbReference type="ARBA" id="ARBA00010006"/>
    </source>
</evidence>
<comment type="similarity">
    <text evidence="1">Belongs to the protein kinase superfamily. AGC Ser/Thr protein kinase family. PDPK1 subfamily.</text>
</comment>
<evidence type="ECO:0000256" key="9">
    <source>
        <dbReference type="ARBA" id="ARBA00048679"/>
    </source>
</evidence>
<dbReference type="Pfam" id="PF00069">
    <property type="entry name" value="Pkinase"/>
    <property type="match status" value="1"/>
</dbReference>
<dbReference type="OrthoDB" id="347657at2759"/>
<dbReference type="InterPro" id="IPR039046">
    <property type="entry name" value="PDPK1"/>
</dbReference>
<dbReference type="STRING" id="931890.G8JU57"/>
<dbReference type="InParanoid" id="G8JU57"/>
<dbReference type="InterPro" id="IPR017441">
    <property type="entry name" value="Protein_kinase_ATP_BS"/>
</dbReference>
<dbReference type="GO" id="GO:0004674">
    <property type="term" value="F:protein serine/threonine kinase activity"/>
    <property type="evidence" value="ECO:0007669"/>
    <property type="project" value="UniProtKB-KW"/>
</dbReference>
<evidence type="ECO:0000259" key="12">
    <source>
        <dbReference type="PROSITE" id="PS50011"/>
    </source>
</evidence>
<dbReference type="InterPro" id="IPR011009">
    <property type="entry name" value="Kinase-like_dom_sf"/>
</dbReference>
<evidence type="ECO:0000313" key="13">
    <source>
        <dbReference type="EMBL" id="AET39560.1"/>
    </source>
</evidence>
<dbReference type="EC" id="2.7.11.1" evidence="2"/>
<feature type="binding site" evidence="10">
    <location>
        <position position="38"/>
    </location>
    <ligand>
        <name>ATP</name>
        <dbReference type="ChEBI" id="CHEBI:30616"/>
    </ligand>
</feature>
<evidence type="ECO:0000256" key="11">
    <source>
        <dbReference type="SAM" id="MobiDB-lite"/>
    </source>
</evidence>
<dbReference type="GO" id="GO:0005524">
    <property type="term" value="F:ATP binding"/>
    <property type="evidence" value="ECO:0007669"/>
    <property type="project" value="UniProtKB-UniRule"/>
</dbReference>
<dbReference type="InterPro" id="IPR050236">
    <property type="entry name" value="Ser_Thr_kinase_AGC"/>
</dbReference>
<protein>
    <recommendedName>
        <fullName evidence="2">non-specific serine/threonine protein kinase</fullName>
        <ecNumber evidence="2">2.7.11.1</ecNumber>
    </recommendedName>
</protein>
<name>G8JU57_ERECY</name>
<dbReference type="PANTHER" id="PTHR24356:SF405">
    <property type="entry name" value="SERINE_THREONINE-PROTEIN KINASE PKH3"/>
    <property type="match status" value="1"/>
</dbReference>
<dbReference type="GO" id="GO:0060211">
    <property type="term" value="P:regulation of nuclear-transcribed mRNA poly(A) tail shortening"/>
    <property type="evidence" value="ECO:0007669"/>
    <property type="project" value="UniProtKB-ARBA"/>
</dbReference>
<dbReference type="EMBL" id="CP002500">
    <property type="protein sequence ID" value="AET39560.1"/>
    <property type="molecule type" value="Genomic_DNA"/>
</dbReference>
<dbReference type="Gene3D" id="3.30.200.20">
    <property type="entry name" value="Phosphorylase Kinase, domain 1"/>
    <property type="match status" value="1"/>
</dbReference>
<keyword evidence="7 10" id="KW-0067">ATP-binding</keyword>
<evidence type="ECO:0000256" key="8">
    <source>
        <dbReference type="ARBA" id="ARBA00047899"/>
    </source>
</evidence>
<reference evidence="14" key="1">
    <citation type="journal article" date="2012" name="G3 (Bethesda)">
        <title>Pichia sorbitophila, an interspecies yeast hybrid reveals early steps of genome resolution following polyploidization.</title>
        <authorList>
            <person name="Leh Louis V."/>
            <person name="Despons L."/>
            <person name="Friedrich A."/>
            <person name="Martin T."/>
            <person name="Durrens P."/>
            <person name="Casaregola S."/>
            <person name="Neuveglise C."/>
            <person name="Fairhead C."/>
            <person name="Marck C."/>
            <person name="Cruz J.A."/>
            <person name="Straub M.L."/>
            <person name="Kugler V."/>
            <person name="Sacerdot C."/>
            <person name="Uzunov Z."/>
            <person name="Thierry A."/>
            <person name="Weiss S."/>
            <person name="Bleykasten C."/>
            <person name="De Montigny J."/>
            <person name="Jacques N."/>
            <person name="Jung P."/>
            <person name="Lemaire M."/>
            <person name="Mallet S."/>
            <person name="Morel G."/>
            <person name="Richard G.F."/>
            <person name="Sarkar A."/>
            <person name="Savel G."/>
            <person name="Schacherer J."/>
            <person name="Seret M.L."/>
            <person name="Talla E."/>
            <person name="Samson G."/>
            <person name="Jubin C."/>
            <person name="Poulain J."/>
            <person name="Vacherie B."/>
            <person name="Barbe V."/>
            <person name="Pelletier E."/>
            <person name="Sherman D.J."/>
            <person name="Westhof E."/>
            <person name="Weissenbach J."/>
            <person name="Baret P.V."/>
            <person name="Wincker P."/>
            <person name="Gaillardin C."/>
            <person name="Dujon B."/>
            <person name="Souciet J.L."/>
        </authorList>
    </citation>
    <scope>NUCLEOTIDE SEQUENCE [LARGE SCALE GENOMIC DNA]</scope>
    <source>
        <strain evidence="14">CBS 270.75 / DBVPG 7215 / KCTC 17166 / NRRL Y-17582</strain>
    </source>
</reference>
<dbReference type="OMA" id="CSKRHII"/>
<gene>
    <name evidence="13" type="ordered locus">Ecym_4523</name>
</gene>
<evidence type="ECO:0000256" key="3">
    <source>
        <dbReference type="ARBA" id="ARBA00022527"/>
    </source>
</evidence>
<keyword evidence="6" id="KW-0418">Kinase</keyword>
<sequence>MSRKSPQDFIFREELGHGSYSTVYRVTDKSNQHPYAIKICSKKHIIGENKVKYVTIEKNTLNVLGRANHPGIIKLYYTFHDLENLYFVLDLAPGGELLQLLRRYGTFSETWARHFMCQLLDTVEYIHSMSVIHRDLKPENVLLDKEGRLMITDFGAACTLEGPAGALAAGSEGVEAKETSATSFVGTAEYVSPELLLKNKCYHSSDIWALGCMMFQFMQGTPPFRGNNELETFEKIVRLDYRWRSQVNPLIVDLVSKILVLDSAQRYSIDQIKQHRWFAGIDWTDKDRIWRGVWKLPQPINGTRQAMKQRSLDPPLNNIPVAIQRKKKHTKINTTSSIVQWRKMLGLNDSSINPKSPLGTNGLPQPHTPTSAAVMMDPNPKMSSIHRSPSKPVVRSGSSTVLRNGLNPPRPEATAVPVVTPHKPLQKSPASCSTTIVPPDNVMKQDWVEIYEMKYDPNVKNLTFDSFSEVNDSLIQKFIYGQSSELHSVSKLCLLWVDNSGNLSYVYKNAVYPISYIADPHLSVYNYQFTTAKNEGYLILEKYRQKLWVIFFRNNLPPGAGNISANEQWSECFLKFKNNLDENELSNRLRKASVSSGRSTRSTPSKKENIFSEATIGFTPPSSAPSIKENPIPLPKGKIVVKQNVNSNKQIKVKSDVNKMQRNGYKCNQADDMVLSSSRYEVLNAVKHDNTKKGVATSGASAAFKNLRVNDRQ</sequence>
<dbReference type="InterPro" id="IPR000719">
    <property type="entry name" value="Prot_kinase_dom"/>
</dbReference>
<feature type="region of interest" description="Disordered" evidence="11">
    <location>
        <begin position="382"/>
        <end position="416"/>
    </location>
</feature>
<dbReference type="Gene3D" id="1.10.510.10">
    <property type="entry name" value="Transferase(Phosphotransferase) domain 1"/>
    <property type="match status" value="1"/>
</dbReference>
<dbReference type="PROSITE" id="PS50011">
    <property type="entry name" value="PROTEIN_KINASE_DOM"/>
    <property type="match status" value="1"/>
</dbReference>
<feature type="domain" description="Protein kinase" evidence="12">
    <location>
        <begin position="9"/>
        <end position="278"/>
    </location>
</feature>
<dbReference type="RefSeq" id="XP_003646377.1">
    <property type="nucleotide sequence ID" value="XM_003646329.1"/>
</dbReference>
<evidence type="ECO:0000313" key="14">
    <source>
        <dbReference type="Proteomes" id="UP000006790"/>
    </source>
</evidence>
<dbReference type="Proteomes" id="UP000006790">
    <property type="component" value="Chromosome 4"/>
</dbReference>
<evidence type="ECO:0000256" key="5">
    <source>
        <dbReference type="ARBA" id="ARBA00022741"/>
    </source>
</evidence>
<dbReference type="eggNOG" id="KOG0592">
    <property type="taxonomic scope" value="Eukaryota"/>
</dbReference>
<dbReference type="Pfam" id="PF25347">
    <property type="entry name" value="PH_PKH3_C"/>
    <property type="match status" value="1"/>
</dbReference>
<evidence type="ECO:0000256" key="7">
    <source>
        <dbReference type="ARBA" id="ARBA00022840"/>
    </source>
</evidence>
<dbReference type="FunFam" id="3.30.200.20:FF:000191">
    <property type="entry name" value="3-phosphoinositide-dependent protein kinase 2-like"/>
    <property type="match status" value="1"/>
</dbReference>
<dbReference type="PROSITE" id="PS00108">
    <property type="entry name" value="PROTEIN_KINASE_ST"/>
    <property type="match status" value="1"/>
</dbReference>
<dbReference type="GO" id="GO:0000196">
    <property type="term" value="P:cell integrity MAPK cascade"/>
    <property type="evidence" value="ECO:0007669"/>
    <property type="project" value="EnsemblFungi"/>
</dbReference>
<evidence type="ECO:0000256" key="4">
    <source>
        <dbReference type="ARBA" id="ARBA00022679"/>
    </source>
</evidence>
<dbReference type="GO" id="GO:0005938">
    <property type="term" value="C:cell cortex"/>
    <property type="evidence" value="ECO:0007669"/>
    <property type="project" value="UniProtKB-ARBA"/>
</dbReference>
<comment type="catalytic activity">
    <reaction evidence="8">
        <text>L-threonyl-[protein] + ATP = O-phospho-L-threonyl-[protein] + ADP + H(+)</text>
        <dbReference type="Rhea" id="RHEA:46608"/>
        <dbReference type="Rhea" id="RHEA-COMP:11060"/>
        <dbReference type="Rhea" id="RHEA-COMP:11605"/>
        <dbReference type="ChEBI" id="CHEBI:15378"/>
        <dbReference type="ChEBI" id="CHEBI:30013"/>
        <dbReference type="ChEBI" id="CHEBI:30616"/>
        <dbReference type="ChEBI" id="CHEBI:61977"/>
        <dbReference type="ChEBI" id="CHEBI:456216"/>
        <dbReference type="EC" id="2.7.11.1"/>
    </reaction>
</comment>
<dbReference type="HOGENOM" id="CLU_008400_0_0_1"/>
<dbReference type="SMART" id="SM00220">
    <property type="entry name" value="S_TKc"/>
    <property type="match status" value="1"/>
</dbReference>
<dbReference type="InterPro" id="IPR008271">
    <property type="entry name" value="Ser/Thr_kinase_AS"/>
</dbReference>
<evidence type="ECO:0000256" key="6">
    <source>
        <dbReference type="ARBA" id="ARBA00022777"/>
    </source>
</evidence>
<keyword evidence="14" id="KW-1185">Reference proteome</keyword>
<evidence type="ECO:0000256" key="2">
    <source>
        <dbReference type="ARBA" id="ARBA00012513"/>
    </source>
</evidence>
<dbReference type="FunFam" id="1.10.510.10:FF:000534">
    <property type="entry name" value="Serine/threonine-protein kinase PKH2"/>
    <property type="match status" value="1"/>
</dbReference>
<dbReference type="PANTHER" id="PTHR24356">
    <property type="entry name" value="SERINE/THREONINE-PROTEIN KINASE"/>
    <property type="match status" value="1"/>
</dbReference>